<evidence type="ECO:0000256" key="8">
    <source>
        <dbReference type="SAM" id="Phobius"/>
    </source>
</evidence>
<feature type="transmembrane region" description="Helical" evidence="8">
    <location>
        <begin position="170"/>
        <end position="188"/>
    </location>
</feature>
<keyword evidence="10" id="KW-1185">Reference proteome</keyword>
<feature type="transmembrane region" description="Helical" evidence="8">
    <location>
        <begin position="143"/>
        <end position="164"/>
    </location>
</feature>
<evidence type="ECO:0000313" key="9">
    <source>
        <dbReference type="EMBL" id="BBE16357.1"/>
    </source>
</evidence>
<comment type="similarity">
    <text evidence="2 7">Belongs to the sodium:solute symporter (SSF) (TC 2.A.21) family.</text>
</comment>
<feature type="transmembrane region" description="Helical" evidence="8">
    <location>
        <begin position="392"/>
        <end position="413"/>
    </location>
</feature>
<evidence type="ECO:0000256" key="2">
    <source>
        <dbReference type="ARBA" id="ARBA00006434"/>
    </source>
</evidence>
<feature type="transmembrane region" description="Helical" evidence="8">
    <location>
        <begin position="95"/>
        <end position="114"/>
    </location>
</feature>
<feature type="transmembrane region" description="Helical" evidence="8">
    <location>
        <begin position="277"/>
        <end position="302"/>
    </location>
</feature>
<keyword evidence="5 8" id="KW-1133">Transmembrane helix</keyword>
<protein>
    <submittedName>
        <fullName evidence="9">Sodium-solute symporter</fullName>
    </submittedName>
</protein>
<feature type="transmembrane region" description="Helical" evidence="8">
    <location>
        <begin position="420"/>
        <end position="440"/>
    </location>
</feature>
<keyword evidence="4 8" id="KW-0812">Transmembrane</keyword>
<reference evidence="9" key="1">
    <citation type="journal article" date="2020" name="Int. J. Syst. Evol. Microbiol.">
        <title>Aquipluma nitroreducens gen. nov. sp. nov., a novel facultatively anaerobic bacterium isolated from a freshwater lake.</title>
        <authorList>
            <person name="Watanabe M."/>
            <person name="Kojima H."/>
            <person name="Fukui M."/>
        </authorList>
    </citation>
    <scope>NUCLEOTIDE SEQUENCE</scope>
    <source>
        <strain evidence="9">MeG22</strain>
    </source>
</reference>
<feature type="transmembrane region" description="Helical" evidence="8">
    <location>
        <begin position="29"/>
        <end position="48"/>
    </location>
</feature>
<feature type="transmembrane region" description="Helical" evidence="8">
    <location>
        <begin position="238"/>
        <end position="256"/>
    </location>
</feature>
<feature type="transmembrane region" description="Helical" evidence="8">
    <location>
        <begin position="200"/>
        <end position="218"/>
    </location>
</feature>
<evidence type="ECO:0000256" key="3">
    <source>
        <dbReference type="ARBA" id="ARBA00022448"/>
    </source>
</evidence>
<accession>A0A5K7S4D1</accession>
<dbReference type="Proteomes" id="UP001193389">
    <property type="component" value="Chromosome"/>
</dbReference>
<evidence type="ECO:0000256" key="4">
    <source>
        <dbReference type="ARBA" id="ARBA00022692"/>
    </source>
</evidence>
<dbReference type="InterPro" id="IPR001734">
    <property type="entry name" value="Na/solute_symporter"/>
</dbReference>
<dbReference type="KEGG" id="anf:AQPE_0495"/>
<feature type="transmembrane region" description="Helical" evidence="8">
    <location>
        <begin position="446"/>
        <end position="466"/>
    </location>
</feature>
<proteinExistence type="inferred from homology"/>
<sequence length="471" mass="51211">MEVSFIRLKIYNFTAVQFDSNFVSVNMKSIILIVYALALFLIGIYSFLKVKTPSDYFLAGKKPGIWQISGSLLATILGGSAILGTIGLAEVQSWASAWYILAASLGLFGLLPIVKKVYSKGKFTLPELIGQYYGESARKVTSLIIPVAWLGVVAAQIIAGAQILVSFFDLEYPSGVLLTGTIFIVYTYIGGQVSIMKTDLFQSFFILCGVILTAIMIPTSKLPELPPFASVFPFNFRFSPLDLFILVLTFSSTFVVGPDIYSRVFCAKDQKTAFRSVWVVALILIPFGFVLSYVGIYATTFHSGAQNSSSLVNLANSILPEWATGILVAALISAVLSTAATTLLTASMIISELFNKDIDNQKSFRQTKFFIIGVGILSMIISLKITSIVSSLLLALSFYSGAFIIPMVAALFNLRYNKRLGIVAMVSGGFLALSGKLLMTFKHPEIGSAILISGFALNALLIFLPFHKKCK</sequence>
<dbReference type="PANTHER" id="PTHR48086:SF7">
    <property type="entry name" value="SODIUM-SOLUTE SYMPORTER-RELATED"/>
    <property type="match status" value="1"/>
</dbReference>
<keyword evidence="3" id="KW-0813">Transport</keyword>
<evidence type="ECO:0000313" key="10">
    <source>
        <dbReference type="Proteomes" id="UP001193389"/>
    </source>
</evidence>
<evidence type="ECO:0000256" key="1">
    <source>
        <dbReference type="ARBA" id="ARBA00004141"/>
    </source>
</evidence>
<organism evidence="9 10">
    <name type="scientific">Aquipluma nitroreducens</name>
    <dbReference type="NCBI Taxonomy" id="2010828"/>
    <lineage>
        <taxon>Bacteria</taxon>
        <taxon>Pseudomonadati</taxon>
        <taxon>Bacteroidota</taxon>
        <taxon>Bacteroidia</taxon>
        <taxon>Marinilabiliales</taxon>
        <taxon>Prolixibacteraceae</taxon>
        <taxon>Aquipluma</taxon>
    </lineage>
</organism>
<keyword evidence="6 8" id="KW-0472">Membrane</keyword>
<feature type="transmembrane region" description="Helical" evidence="8">
    <location>
        <begin position="68"/>
        <end position="89"/>
    </location>
</feature>
<dbReference type="GO" id="GO:0022857">
    <property type="term" value="F:transmembrane transporter activity"/>
    <property type="evidence" value="ECO:0007669"/>
    <property type="project" value="InterPro"/>
</dbReference>
<gene>
    <name evidence="9" type="ORF">AQPE_0495</name>
</gene>
<feature type="transmembrane region" description="Helical" evidence="8">
    <location>
        <begin position="322"/>
        <end position="349"/>
    </location>
</feature>
<dbReference type="AlphaFoldDB" id="A0A5K7S4D1"/>
<dbReference type="Pfam" id="PF00474">
    <property type="entry name" value="SSF"/>
    <property type="match status" value="2"/>
</dbReference>
<evidence type="ECO:0000256" key="5">
    <source>
        <dbReference type="ARBA" id="ARBA00022989"/>
    </source>
</evidence>
<dbReference type="CDD" id="cd10322">
    <property type="entry name" value="SLC5sbd"/>
    <property type="match status" value="1"/>
</dbReference>
<comment type="subcellular location">
    <subcellularLocation>
        <location evidence="1">Membrane</location>
        <topology evidence="1">Multi-pass membrane protein</topology>
    </subcellularLocation>
</comment>
<dbReference type="EMBL" id="AP018694">
    <property type="protein sequence ID" value="BBE16357.1"/>
    <property type="molecule type" value="Genomic_DNA"/>
</dbReference>
<dbReference type="Gene3D" id="1.20.1730.10">
    <property type="entry name" value="Sodium/glucose cotransporter"/>
    <property type="match status" value="1"/>
</dbReference>
<evidence type="ECO:0000256" key="7">
    <source>
        <dbReference type="RuleBase" id="RU362091"/>
    </source>
</evidence>
<dbReference type="PROSITE" id="PS50283">
    <property type="entry name" value="NA_SOLUT_SYMP_3"/>
    <property type="match status" value="1"/>
</dbReference>
<dbReference type="InterPro" id="IPR038377">
    <property type="entry name" value="Na/Glc_symporter_sf"/>
</dbReference>
<dbReference type="PANTHER" id="PTHR48086">
    <property type="entry name" value="SODIUM/PROLINE SYMPORTER-RELATED"/>
    <property type="match status" value="1"/>
</dbReference>
<dbReference type="InterPro" id="IPR050277">
    <property type="entry name" value="Sodium:Solute_Symporter"/>
</dbReference>
<evidence type="ECO:0000256" key="6">
    <source>
        <dbReference type="ARBA" id="ARBA00023136"/>
    </source>
</evidence>
<feature type="transmembrane region" description="Helical" evidence="8">
    <location>
        <begin position="369"/>
        <end position="386"/>
    </location>
</feature>
<dbReference type="GO" id="GO:0005886">
    <property type="term" value="C:plasma membrane"/>
    <property type="evidence" value="ECO:0007669"/>
    <property type="project" value="TreeGrafter"/>
</dbReference>
<name>A0A5K7S4D1_9BACT</name>